<feature type="domain" description="J" evidence="2">
    <location>
        <begin position="139"/>
        <end position="231"/>
    </location>
</feature>
<dbReference type="Pfam" id="PF00226">
    <property type="entry name" value="DnaJ"/>
    <property type="match status" value="1"/>
</dbReference>
<dbReference type="InterPro" id="IPR001623">
    <property type="entry name" value="DnaJ_domain"/>
</dbReference>
<evidence type="ECO:0000313" key="4">
    <source>
        <dbReference type="Proteomes" id="UP001165090"/>
    </source>
</evidence>
<feature type="region of interest" description="Disordered" evidence="1">
    <location>
        <begin position="242"/>
        <end position="284"/>
    </location>
</feature>
<name>A0ABQ5RZ89_9CHLO</name>
<proteinExistence type="predicted"/>
<feature type="compositionally biased region" description="Basic and acidic residues" evidence="1">
    <location>
        <begin position="723"/>
        <end position="732"/>
    </location>
</feature>
<dbReference type="Proteomes" id="UP001165090">
    <property type="component" value="Unassembled WGS sequence"/>
</dbReference>
<dbReference type="PRINTS" id="PR00625">
    <property type="entry name" value="JDOMAIN"/>
</dbReference>
<keyword evidence="4" id="KW-1185">Reference proteome</keyword>
<dbReference type="SMART" id="SM00271">
    <property type="entry name" value="DnaJ"/>
    <property type="match status" value="1"/>
</dbReference>
<dbReference type="SUPFAM" id="SSF46565">
    <property type="entry name" value="Chaperone J-domain"/>
    <property type="match status" value="1"/>
</dbReference>
<feature type="region of interest" description="Disordered" evidence="1">
    <location>
        <begin position="81"/>
        <end position="119"/>
    </location>
</feature>
<feature type="region of interest" description="Disordered" evidence="1">
    <location>
        <begin position="701"/>
        <end position="737"/>
    </location>
</feature>
<dbReference type="InterPro" id="IPR036869">
    <property type="entry name" value="J_dom_sf"/>
</dbReference>
<evidence type="ECO:0000313" key="3">
    <source>
        <dbReference type="EMBL" id="GLI62464.1"/>
    </source>
</evidence>
<accession>A0ABQ5RZ89</accession>
<feature type="compositionally biased region" description="Low complexity" evidence="1">
    <location>
        <begin position="254"/>
        <end position="265"/>
    </location>
</feature>
<dbReference type="PANTHER" id="PTHR45286:SF1">
    <property type="entry name" value="CHAPERONE DNAJ-DOMAIN SUPERFAMILY PROTEIN"/>
    <property type="match status" value="1"/>
</dbReference>
<dbReference type="EMBL" id="BSDZ01000013">
    <property type="protein sequence ID" value="GLI62464.1"/>
    <property type="molecule type" value="Genomic_DNA"/>
</dbReference>
<evidence type="ECO:0000259" key="2">
    <source>
        <dbReference type="PROSITE" id="PS50076"/>
    </source>
</evidence>
<protein>
    <recommendedName>
        <fullName evidence="2">J domain-containing protein</fullName>
    </recommendedName>
</protein>
<feature type="region of interest" description="Disordered" evidence="1">
    <location>
        <begin position="767"/>
        <end position="787"/>
    </location>
</feature>
<dbReference type="Gene3D" id="1.10.287.110">
    <property type="entry name" value="DnaJ domain"/>
    <property type="match status" value="1"/>
</dbReference>
<gene>
    <name evidence="3" type="ORF">VaNZ11_005076</name>
</gene>
<sequence>CPFLPPCRSRRGQTRNGYSAFIGSSSSTERIGRLGVCHSSSDGHGSSRTGFGACWACSCPVLSGPSSSSVRSFAAGTFSGGSSAASGSSSGSRAASGSSGSSSSKRAGAAAGSTASGCSAHHDGVGGDPLLLGLIMTGNHYEVLGVPRDASLATIKRAFRQRAKELHPDVLIARAKARHQQHPHDRLPYTYDKRHSYDNTVEQSAAAFLRIVAAYEALSTPTRRRAYDMQLAAETAAAATAASGYRRGTDPKPAGAAAAQQQQQRASRDGRAAASGSGSGSGIGNTDLRHVDFRSWRYGIDEWMSRARREPVEGRTATLDYYLRKYSHEFESHLHAALVHAYLGPKLDLQPGELPRCFEADVRRHPGASDQLMQLVSGRTLLGVVRVKEPLRLESAAAAAAAAASMLPSAPSSQPPPPPFRSIRSEDMLSTIEGCEAEAEAEAGVEVEAKVEVRKGLRVESTAAAAGVVTAASAAADSIRTSGGLVDGYSGCSDGDGEGGDVDPYPPASTSSSSSSTAATAVAAVSLAGIYGNGGSDKKGGADPLDVLGAAGVRGLSDADVVHLAAASIARNDADAAGYGHLVPGYSRLRGLLECQGFYPDAAVLQRRSMQISLVTAAEAAQARNGTAALGGRRLMDGWRRDAAAAVHAGPIAAVGGREEQVLAEVTPPPQLQDLAEATRLAGAEVAAAATADEAATAAAAAACRKPPSPPFPPLNSPRRWRFGPDHEHGANSHDVGVVGGGGATKILEMWLGQNLTSFAVHQLPLSPSPPLQPSPSALGNSTASTKGKALDLVDPRVTNTTKTAPGDGASHPEGLMVPIFGPVIEGRIKVYINGHLEAGVEGCHVYDTEGRRVALVVRGSFPGLRTIHFFSIHAAPDTTQRPRLRLLCRCVRARLLPSPTWLFPPREATHDVGGWYFEWGGYNRRGQPGWLDPSVFVFVAATVASEQERIEARHQRVVSELLQGWWQAAWQALAGWWERAGWTPHEERKQ</sequence>
<reference evidence="3 4" key="1">
    <citation type="journal article" date="2023" name="IScience">
        <title>Expanded male sex-determining region conserved during the evolution of homothallism in the green alga Volvox.</title>
        <authorList>
            <person name="Yamamoto K."/>
            <person name="Matsuzaki R."/>
            <person name="Mahakham W."/>
            <person name="Heman W."/>
            <person name="Sekimoto H."/>
            <person name="Kawachi M."/>
            <person name="Minakuchi Y."/>
            <person name="Toyoda A."/>
            <person name="Nozaki H."/>
        </authorList>
    </citation>
    <scope>NUCLEOTIDE SEQUENCE [LARGE SCALE GENOMIC DNA]</scope>
    <source>
        <strain evidence="3 4">NIES-4468</strain>
    </source>
</reference>
<feature type="region of interest" description="Disordered" evidence="1">
    <location>
        <begin position="490"/>
        <end position="515"/>
    </location>
</feature>
<evidence type="ECO:0000256" key="1">
    <source>
        <dbReference type="SAM" id="MobiDB-lite"/>
    </source>
</evidence>
<dbReference type="PANTHER" id="PTHR45286">
    <property type="entry name" value="CHAPERONE DNAJ-DOMAIN SUPERFAMILY PROTEIN"/>
    <property type="match status" value="1"/>
</dbReference>
<dbReference type="PROSITE" id="PS50076">
    <property type="entry name" value="DNAJ_2"/>
    <property type="match status" value="1"/>
</dbReference>
<feature type="compositionally biased region" description="Pro residues" evidence="1">
    <location>
        <begin position="707"/>
        <end position="716"/>
    </location>
</feature>
<organism evidence="3 4">
    <name type="scientific">Volvox africanus</name>
    <dbReference type="NCBI Taxonomy" id="51714"/>
    <lineage>
        <taxon>Eukaryota</taxon>
        <taxon>Viridiplantae</taxon>
        <taxon>Chlorophyta</taxon>
        <taxon>core chlorophytes</taxon>
        <taxon>Chlorophyceae</taxon>
        <taxon>CS clade</taxon>
        <taxon>Chlamydomonadales</taxon>
        <taxon>Volvocaceae</taxon>
        <taxon>Volvox</taxon>
    </lineage>
</organism>
<comment type="caution">
    <text evidence="3">The sequence shown here is derived from an EMBL/GenBank/DDBJ whole genome shotgun (WGS) entry which is preliminary data.</text>
</comment>
<dbReference type="CDD" id="cd06257">
    <property type="entry name" value="DnaJ"/>
    <property type="match status" value="1"/>
</dbReference>
<feature type="non-terminal residue" evidence="3">
    <location>
        <position position="1"/>
    </location>
</feature>